<dbReference type="AlphaFoldDB" id="X1AVY9"/>
<name>X1AVY9_9ZZZZ</name>
<evidence type="ECO:0008006" key="2">
    <source>
        <dbReference type="Google" id="ProtNLM"/>
    </source>
</evidence>
<protein>
    <recommendedName>
        <fullName evidence="2">Ig-like domain-containing protein</fullName>
    </recommendedName>
</protein>
<comment type="caution">
    <text evidence="1">The sequence shown here is derived from an EMBL/GenBank/DDBJ whole genome shotgun (WGS) entry which is preliminary data.</text>
</comment>
<reference evidence="1" key="1">
    <citation type="journal article" date="2014" name="Front. Microbiol.">
        <title>High frequency of phylogenetically diverse reductive dehalogenase-homologous genes in deep subseafloor sedimentary metagenomes.</title>
        <authorList>
            <person name="Kawai M."/>
            <person name="Futagami T."/>
            <person name="Toyoda A."/>
            <person name="Takaki Y."/>
            <person name="Nishi S."/>
            <person name="Hori S."/>
            <person name="Arai W."/>
            <person name="Tsubouchi T."/>
            <person name="Morono Y."/>
            <person name="Uchiyama I."/>
            <person name="Ito T."/>
            <person name="Fujiyama A."/>
            <person name="Inagaki F."/>
            <person name="Takami H."/>
        </authorList>
    </citation>
    <scope>NUCLEOTIDE SEQUENCE</scope>
    <source>
        <strain evidence="1">Expedition CK06-06</strain>
    </source>
</reference>
<gene>
    <name evidence="1" type="ORF">S01H4_24647</name>
</gene>
<evidence type="ECO:0000313" key="1">
    <source>
        <dbReference type="EMBL" id="GAG87254.1"/>
    </source>
</evidence>
<organism evidence="1">
    <name type="scientific">marine sediment metagenome</name>
    <dbReference type="NCBI Taxonomy" id="412755"/>
    <lineage>
        <taxon>unclassified sequences</taxon>
        <taxon>metagenomes</taxon>
        <taxon>ecological metagenomes</taxon>
    </lineage>
</organism>
<dbReference type="EMBL" id="BART01011609">
    <property type="protein sequence ID" value="GAG87254.1"/>
    <property type="molecule type" value="Genomic_DNA"/>
</dbReference>
<feature type="non-terminal residue" evidence="1">
    <location>
        <position position="1"/>
    </location>
</feature>
<feature type="non-terminal residue" evidence="1">
    <location>
        <position position="295"/>
    </location>
</feature>
<proteinExistence type="predicted"/>
<sequence>NDLFGIAAPNFLIYKSGSELQSTWYTLDNGITNITFTGLSGTINQTVWDNSDLEIITLRFYINDSFGKIGFDEVSIRKDTDMPIIIVNSPIDHTAFASEPFINLTIIEPNLDKVWYRINNDLIYITDNLTQYIELFIWDSLPQGEFKVELYANDTNGNRNNFNTLYLSKDTIGPNITIIRPIEFQKFNRNAPLFELEIADENGVGFRWYTIGLDETPRQFTDLTGVIDQNLWEQIWDSLTQGAIITIKFYATDTLGNEKSLEINLIVEKPIELPKFLQDPLGLLLPTLGLVVMIP</sequence>
<accession>X1AVY9</accession>